<comment type="caution">
    <text evidence="2">The sequence shown here is derived from an EMBL/GenBank/DDBJ whole genome shotgun (WGS) entry which is preliminary data.</text>
</comment>
<proteinExistence type="predicted"/>
<dbReference type="PANTHER" id="PTHR41317:SF1">
    <property type="entry name" value="PD-(D_E)XK NUCLEASE FAMILY TRANSPOSASE"/>
    <property type="match status" value="1"/>
</dbReference>
<name>R2V8F2_9ENTE</name>
<dbReference type="AlphaFoldDB" id="R2V8F2"/>
<sequence length="314" mass="36161">MLEYLPTNDLIFKKMLTSEDSANILRNFVKDLLDIEFKTLTPKETYHIDSYKKSYEHLEIGLTEVDILAVAEDGSQATIECQIQPHQFFQERTVFYLTEAFRAPFGNRESEDFVVKNNFSALRPAYGINIIDFHLFDKDQDALQTYRLLNKTTQRPFVGGKGKELLTLCFLSLKNKNIEKDSKAYHWQYFLKTGEALQEAPAYIKEAQKKINYFKLNEEEKTMITRINKAKDINDAVISSAKVEGFDYGHEEGLRKGRKEGQTEGRKEGHREGKAEGERKIALNLLEMGLPIEKISEATGLEVEILQQLKSEKT</sequence>
<feature type="region of interest" description="Disordered" evidence="1">
    <location>
        <begin position="252"/>
        <end position="277"/>
    </location>
</feature>
<reference evidence="3 5" key="2">
    <citation type="submission" date="2013-03" db="EMBL/GenBank/DDBJ databases">
        <title>The Genome Sequence of Enterococcus gilvus ATCC BAA-350 (PacBio/Illumina hybrid assembly).</title>
        <authorList>
            <consortium name="The Broad Institute Genomics Platform"/>
            <consortium name="The Broad Institute Genome Sequencing Center for Infectious Disease"/>
            <person name="Earl A."/>
            <person name="Russ C."/>
            <person name="Gilmore M."/>
            <person name="Surin D."/>
            <person name="Walker B."/>
            <person name="Young S."/>
            <person name="Zeng Q."/>
            <person name="Gargeya S."/>
            <person name="Fitzgerald M."/>
            <person name="Haas B."/>
            <person name="Abouelleil A."/>
            <person name="Allen A.W."/>
            <person name="Alvarado L."/>
            <person name="Arachchi H.M."/>
            <person name="Berlin A.M."/>
            <person name="Chapman S.B."/>
            <person name="Gainer-Dewar J."/>
            <person name="Goldberg J."/>
            <person name="Griggs A."/>
            <person name="Gujja S."/>
            <person name="Hansen M."/>
            <person name="Howarth C."/>
            <person name="Imamovic A."/>
            <person name="Ireland A."/>
            <person name="Larimer J."/>
            <person name="McCowan C."/>
            <person name="Murphy C."/>
            <person name="Pearson M."/>
            <person name="Poon T.W."/>
            <person name="Priest M."/>
            <person name="Roberts A."/>
            <person name="Saif S."/>
            <person name="Shea T."/>
            <person name="Sisk P."/>
            <person name="Sykes S."/>
            <person name="Wortman J."/>
            <person name="Nusbaum C."/>
            <person name="Birren B."/>
        </authorList>
    </citation>
    <scope>NUCLEOTIDE SEQUENCE [LARGE SCALE GENOMIC DNA]</scope>
    <source>
        <strain evidence="3 5">ATCC BAA-350</strain>
    </source>
</reference>
<dbReference type="HOGENOM" id="CLU_063842_0_0_9"/>
<dbReference type="Proteomes" id="UP000014160">
    <property type="component" value="Unassembled WGS sequence"/>
</dbReference>
<reference evidence="2 4" key="1">
    <citation type="submission" date="2013-02" db="EMBL/GenBank/DDBJ databases">
        <title>The Genome Sequence of Enterococcus gilvus ATCC BAA-350.</title>
        <authorList>
            <consortium name="The Broad Institute Genome Sequencing Platform"/>
            <consortium name="The Broad Institute Genome Sequencing Center for Infectious Disease"/>
            <person name="Earl A.M."/>
            <person name="Gilmore M.S."/>
            <person name="Lebreton F."/>
            <person name="Walker B."/>
            <person name="Young S.K."/>
            <person name="Zeng Q."/>
            <person name="Gargeya S."/>
            <person name="Fitzgerald M."/>
            <person name="Haas B."/>
            <person name="Abouelleil A."/>
            <person name="Alvarado L."/>
            <person name="Arachchi H.M."/>
            <person name="Berlin A.M."/>
            <person name="Chapman S.B."/>
            <person name="Dewar J."/>
            <person name="Goldberg J."/>
            <person name="Griggs A."/>
            <person name="Gujja S."/>
            <person name="Hansen M."/>
            <person name="Howarth C."/>
            <person name="Imamovic A."/>
            <person name="Larimer J."/>
            <person name="McCowan C."/>
            <person name="Murphy C."/>
            <person name="Neiman D."/>
            <person name="Pearson M."/>
            <person name="Priest M."/>
            <person name="Roberts A."/>
            <person name="Saif S."/>
            <person name="Shea T."/>
            <person name="Sisk P."/>
            <person name="Sykes S."/>
            <person name="Wortman J."/>
            <person name="Nusbaum C."/>
            <person name="Birren B."/>
        </authorList>
    </citation>
    <scope>NUCLEOTIDE SEQUENCE [LARGE SCALE GENOMIC DNA]</scope>
    <source>
        <strain evidence="2 4">ATCC BAA-350</strain>
    </source>
</reference>
<dbReference type="InterPro" id="IPR010106">
    <property type="entry name" value="RpnA"/>
</dbReference>
<dbReference type="eggNOG" id="COG5464">
    <property type="taxonomic scope" value="Bacteria"/>
</dbReference>
<gene>
    <name evidence="3" type="ORF">I592_00058</name>
    <name evidence="2" type="ORF">UKC_03904</name>
</gene>
<dbReference type="PATRIC" id="fig|1158614.3.peg.3898"/>
<dbReference type="OrthoDB" id="1097360at2"/>
<dbReference type="EMBL" id="ASWH01000001">
    <property type="protein sequence ID" value="EOW80774.1"/>
    <property type="molecule type" value="Genomic_DNA"/>
</dbReference>
<evidence type="ECO:0000313" key="3">
    <source>
        <dbReference type="EMBL" id="EOW80774.1"/>
    </source>
</evidence>
<evidence type="ECO:0000313" key="4">
    <source>
        <dbReference type="Proteomes" id="UP000013750"/>
    </source>
</evidence>
<dbReference type="PANTHER" id="PTHR41317">
    <property type="entry name" value="PD-(D_E)XK NUCLEASE FAMILY TRANSPOSASE"/>
    <property type="match status" value="1"/>
</dbReference>
<dbReference type="RefSeq" id="WP_010782232.1">
    <property type="nucleotide sequence ID" value="NZ_ASWH01000001.1"/>
</dbReference>
<accession>R2V8F2</accession>
<evidence type="ECO:0000313" key="2">
    <source>
        <dbReference type="EMBL" id="EOI53951.1"/>
    </source>
</evidence>
<dbReference type="Pfam" id="PF12784">
    <property type="entry name" value="PDDEXK_2"/>
    <property type="match status" value="1"/>
</dbReference>
<evidence type="ECO:0000313" key="5">
    <source>
        <dbReference type="Proteomes" id="UP000014160"/>
    </source>
</evidence>
<evidence type="ECO:0000256" key="1">
    <source>
        <dbReference type="SAM" id="MobiDB-lite"/>
    </source>
</evidence>
<organism evidence="2 4">
    <name type="scientific">Enterococcus gilvus ATCC BAA-350</name>
    <dbReference type="NCBI Taxonomy" id="1158614"/>
    <lineage>
        <taxon>Bacteria</taxon>
        <taxon>Bacillati</taxon>
        <taxon>Bacillota</taxon>
        <taxon>Bacilli</taxon>
        <taxon>Lactobacillales</taxon>
        <taxon>Enterococcaceae</taxon>
        <taxon>Enterococcus</taxon>
    </lineage>
</organism>
<protein>
    <recommendedName>
        <fullName evidence="6">Transposase (putative) YhgA-like domain-containing protein</fullName>
    </recommendedName>
</protein>
<dbReference type="Proteomes" id="UP000013750">
    <property type="component" value="Unassembled WGS sequence"/>
</dbReference>
<dbReference type="NCBIfam" id="TIGR01784">
    <property type="entry name" value="T_den_put_tspse"/>
    <property type="match status" value="1"/>
</dbReference>
<keyword evidence="5" id="KW-1185">Reference proteome</keyword>
<dbReference type="EMBL" id="AJDQ01000012">
    <property type="protein sequence ID" value="EOI53951.1"/>
    <property type="molecule type" value="Genomic_DNA"/>
</dbReference>
<evidence type="ECO:0008006" key="6">
    <source>
        <dbReference type="Google" id="ProtNLM"/>
    </source>
</evidence>